<evidence type="ECO:0000313" key="2">
    <source>
        <dbReference type="Proteomes" id="UP001562159"/>
    </source>
</evidence>
<evidence type="ECO:0000313" key="1">
    <source>
        <dbReference type="EMBL" id="MEY2181307.1"/>
    </source>
</evidence>
<protein>
    <submittedName>
        <fullName evidence="1">Uncharacterized protein</fullName>
    </submittedName>
</protein>
<sequence length="288" mass="32281">MNSADLSTVYELIRMRVNSQVKGACHAVSLKLPVALDGELAFYKLVNWGFAVFAEAARVPFAFLAQLPPRSEATRTKDDLGRLRTFLSHNLSEASRSDRKVLLLLNAWFRAACGYELPTTEEHFRSCCASLYSQLDQVLRGLAEACLALTDEIDGSQLSEDLACRVSVDWPAHRFDRVVEDAVARLGDPGLDLMEFRRQRLDGWRKQLALARKGYEAPFLASVVDRDLLDVFERRLPFQVQKLVEQFGFESGPLVASLLLLRRLEASTEVEEALRHALGVLDKGDVAN</sequence>
<dbReference type="Proteomes" id="UP001562159">
    <property type="component" value="Unassembled WGS sequence"/>
</dbReference>
<keyword evidence="2" id="KW-1185">Reference proteome</keyword>
<reference evidence="1 2" key="1">
    <citation type="submission" date="2024-07" db="EMBL/GenBank/DDBJ databases">
        <title>Molecular mechanisms and environmental adaptations of flagellar loss and biofilm growth of Rhodanobacter under environmental stress.</title>
        <authorList>
            <person name="Chen M."/>
        </authorList>
    </citation>
    <scope>NUCLEOTIDE SEQUENCE [LARGE SCALE GENOMIC DNA]</scope>
    <source>
        <strain evidence="1 2">RS22</strain>
    </source>
</reference>
<dbReference type="EMBL" id="JBGBPY010000001">
    <property type="protein sequence ID" value="MEY2181307.1"/>
    <property type="molecule type" value="Genomic_DNA"/>
</dbReference>
<accession>A0ABV4ALN1</accession>
<organism evidence="1 2">
    <name type="scientific">Rhodanobacter humi</name>
    <dbReference type="NCBI Taxonomy" id="1888173"/>
    <lineage>
        <taxon>Bacteria</taxon>
        <taxon>Pseudomonadati</taxon>
        <taxon>Pseudomonadota</taxon>
        <taxon>Gammaproteobacteria</taxon>
        <taxon>Lysobacterales</taxon>
        <taxon>Rhodanobacteraceae</taxon>
        <taxon>Rhodanobacter</taxon>
    </lineage>
</organism>
<name>A0ABV4ALN1_9GAMM</name>
<proteinExistence type="predicted"/>
<gene>
    <name evidence="1" type="ORF">AB7878_02665</name>
</gene>
<comment type="caution">
    <text evidence="1">The sequence shown here is derived from an EMBL/GenBank/DDBJ whole genome shotgun (WGS) entry which is preliminary data.</text>
</comment>